<feature type="compositionally biased region" description="Pro residues" evidence="1">
    <location>
        <begin position="91"/>
        <end position="110"/>
    </location>
</feature>
<feature type="compositionally biased region" description="Low complexity" evidence="1">
    <location>
        <begin position="201"/>
        <end position="235"/>
    </location>
</feature>
<evidence type="ECO:0008006" key="5">
    <source>
        <dbReference type="Google" id="ProtNLM"/>
    </source>
</evidence>
<keyword evidence="2" id="KW-1133">Transmembrane helix</keyword>
<dbReference type="InterPro" id="IPR029058">
    <property type="entry name" value="AB_hydrolase_fold"/>
</dbReference>
<keyword evidence="4" id="KW-1185">Reference proteome</keyword>
<keyword evidence="2" id="KW-0472">Membrane</keyword>
<comment type="caution">
    <text evidence="3">The sequence shown here is derived from an EMBL/GenBank/DDBJ whole genome shotgun (WGS) entry which is preliminary data.</text>
</comment>
<feature type="transmembrane region" description="Helical" evidence="2">
    <location>
        <begin position="46"/>
        <end position="67"/>
    </location>
</feature>
<dbReference type="RefSeq" id="WP_167982114.1">
    <property type="nucleotide sequence ID" value="NZ_JAATEJ010000004.1"/>
</dbReference>
<evidence type="ECO:0000313" key="4">
    <source>
        <dbReference type="Proteomes" id="UP000734511"/>
    </source>
</evidence>
<dbReference type="EMBL" id="JAATEJ010000004">
    <property type="protein sequence ID" value="NJP43234.1"/>
    <property type="molecule type" value="Genomic_DNA"/>
</dbReference>
<reference evidence="3 4" key="1">
    <citation type="submission" date="2020-03" db="EMBL/GenBank/DDBJ databases">
        <title>WGS of actinomycetes isolated from Thailand.</title>
        <authorList>
            <person name="Thawai C."/>
        </authorList>
    </citation>
    <scope>NUCLEOTIDE SEQUENCE [LARGE SCALE GENOMIC DNA]</scope>
    <source>
        <strain evidence="3 4">PRB2-1</strain>
    </source>
</reference>
<protein>
    <recommendedName>
        <fullName evidence="5">Alpha/beta hydrolase</fullName>
    </recommendedName>
</protein>
<sequence>MADVVRLVLLVLLGAGAAGLGHWAVRHWWRERLGRAYELPVDRTGTVVRAGAAGVAAVMAGVLALIMTGGPRSGEQPAASDVTPAAVAAGAPPPPAAPPARTPEPAPPAPAARAIGHPAGGVLEQLPDGTRVWLPPRYTSPRAARIAFPVALVHLPAASEADLFAGFARAAQRGLADPFVLVLPTTCSFPSTAHTPLTPNPSAAVSPGAPATPGPGAAASTPTSPAPTATAAPPADDLTALAEAARRYRLLTSRTATALIGAGADAPCAVNGALATTGRFGVAAGISGLYPPPAPFLPGAAKPPTSNSSASNPSARRTSAPRPSLLLTTAPGETAAQTAARRLRDALHPGYDQVRLLTGPAAHRDLYAQVAAYFTEKLDGPAATAATPSVPTRSTQPPSLTKSPAPASPPHPLATHPAPPPNPPKPHQNP</sequence>
<dbReference type="Gene3D" id="3.40.50.1820">
    <property type="entry name" value="alpha/beta hydrolase"/>
    <property type="match status" value="1"/>
</dbReference>
<gene>
    <name evidence="3" type="ORF">HCN08_07430</name>
</gene>
<organism evidence="3 4">
    <name type="scientific">Actinacidiphila epipremni</name>
    <dbReference type="NCBI Taxonomy" id="2053013"/>
    <lineage>
        <taxon>Bacteria</taxon>
        <taxon>Bacillati</taxon>
        <taxon>Actinomycetota</taxon>
        <taxon>Actinomycetes</taxon>
        <taxon>Kitasatosporales</taxon>
        <taxon>Streptomycetaceae</taxon>
        <taxon>Actinacidiphila</taxon>
    </lineage>
</organism>
<dbReference type="Proteomes" id="UP000734511">
    <property type="component" value="Unassembled WGS sequence"/>
</dbReference>
<feature type="compositionally biased region" description="Pro residues" evidence="1">
    <location>
        <begin position="406"/>
        <end position="430"/>
    </location>
</feature>
<feature type="region of interest" description="Disordered" evidence="1">
    <location>
        <begin position="193"/>
        <end position="235"/>
    </location>
</feature>
<feature type="compositionally biased region" description="Low complexity" evidence="1">
    <location>
        <begin position="77"/>
        <end position="90"/>
    </location>
</feature>
<feature type="region of interest" description="Disordered" evidence="1">
    <location>
        <begin position="297"/>
        <end position="334"/>
    </location>
</feature>
<evidence type="ECO:0000256" key="1">
    <source>
        <dbReference type="SAM" id="MobiDB-lite"/>
    </source>
</evidence>
<name>A0ABX0ZHD1_9ACTN</name>
<accession>A0ABX0ZHD1</accession>
<evidence type="ECO:0000256" key="2">
    <source>
        <dbReference type="SAM" id="Phobius"/>
    </source>
</evidence>
<feature type="compositionally biased region" description="Low complexity" evidence="1">
    <location>
        <begin position="303"/>
        <end position="324"/>
    </location>
</feature>
<feature type="transmembrane region" description="Helical" evidence="2">
    <location>
        <begin position="6"/>
        <end position="25"/>
    </location>
</feature>
<keyword evidence="2" id="KW-0812">Transmembrane</keyword>
<evidence type="ECO:0000313" key="3">
    <source>
        <dbReference type="EMBL" id="NJP43234.1"/>
    </source>
</evidence>
<feature type="region of interest" description="Disordered" evidence="1">
    <location>
        <begin position="380"/>
        <end position="430"/>
    </location>
</feature>
<feature type="region of interest" description="Disordered" evidence="1">
    <location>
        <begin position="73"/>
        <end position="116"/>
    </location>
</feature>
<feature type="compositionally biased region" description="Low complexity" evidence="1">
    <location>
        <begin position="381"/>
        <end position="405"/>
    </location>
</feature>
<proteinExistence type="predicted"/>